<dbReference type="InterPro" id="IPR003838">
    <property type="entry name" value="ABC3_permease_C"/>
</dbReference>
<evidence type="ECO:0000256" key="2">
    <source>
        <dbReference type="ARBA" id="ARBA00022475"/>
    </source>
</evidence>
<dbReference type="Proteomes" id="UP000829476">
    <property type="component" value="Chromosome"/>
</dbReference>
<evidence type="ECO:0000313" key="10">
    <source>
        <dbReference type="EMBL" id="UNY99245.1"/>
    </source>
</evidence>
<dbReference type="EMBL" id="CP094326">
    <property type="protein sequence ID" value="UNY99245.1"/>
    <property type="molecule type" value="Genomic_DNA"/>
</dbReference>
<evidence type="ECO:0000256" key="7">
    <source>
        <dbReference type="SAM" id="Phobius"/>
    </source>
</evidence>
<accession>A0ABY3YN45</accession>
<proteinExistence type="inferred from homology"/>
<keyword evidence="3 7" id="KW-0812">Transmembrane</keyword>
<dbReference type="Pfam" id="PF12704">
    <property type="entry name" value="MacB_PCD"/>
    <property type="match status" value="1"/>
</dbReference>
<evidence type="ECO:0000259" key="8">
    <source>
        <dbReference type="Pfam" id="PF02687"/>
    </source>
</evidence>
<dbReference type="RefSeq" id="WP_242937645.1">
    <property type="nucleotide sequence ID" value="NZ_CP094326.1"/>
</dbReference>
<feature type="transmembrane region" description="Helical" evidence="7">
    <location>
        <begin position="21"/>
        <end position="42"/>
    </location>
</feature>
<evidence type="ECO:0000259" key="9">
    <source>
        <dbReference type="Pfam" id="PF12704"/>
    </source>
</evidence>
<comment type="subcellular location">
    <subcellularLocation>
        <location evidence="1">Cell membrane</location>
        <topology evidence="1">Multi-pass membrane protein</topology>
    </subcellularLocation>
</comment>
<evidence type="ECO:0000256" key="1">
    <source>
        <dbReference type="ARBA" id="ARBA00004651"/>
    </source>
</evidence>
<keyword evidence="2" id="KW-1003">Cell membrane</keyword>
<evidence type="ECO:0000256" key="3">
    <source>
        <dbReference type="ARBA" id="ARBA00022692"/>
    </source>
</evidence>
<dbReference type="PANTHER" id="PTHR30572:SF4">
    <property type="entry name" value="ABC TRANSPORTER PERMEASE YTRF"/>
    <property type="match status" value="1"/>
</dbReference>
<comment type="similarity">
    <text evidence="6">Belongs to the ABC-4 integral membrane protein family.</text>
</comment>
<dbReference type="Pfam" id="PF02687">
    <property type="entry name" value="FtsX"/>
    <property type="match status" value="1"/>
</dbReference>
<evidence type="ECO:0000313" key="11">
    <source>
        <dbReference type="Proteomes" id="UP000829476"/>
    </source>
</evidence>
<feature type="domain" description="MacB-like periplasmic core" evidence="9">
    <location>
        <begin position="25"/>
        <end position="254"/>
    </location>
</feature>
<name>A0ABY3YN45_9FLAO</name>
<gene>
    <name evidence="10" type="ORF">MQE36_02605</name>
</gene>
<feature type="transmembrane region" description="Helical" evidence="7">
    <location>
        <begin position="385"/>
        <end position="405"/>
    </location>
</feature>
<feature type="transmembrane region" description="Helical" evidence="7">
    <location>
        <begin position="344"/>
        <end position="365"/>
    </location>
</feature>
<reference evidence="10 11" key="1">
    <citation type="journal article" date="2018" name="Int. J. Syst. Evol. Microbiol.">
        <title>Zhouia spongiae sp. nov., isolated from a marine sponge.</title>
        <authorList>
            <person name="Zhuang L."/>
            <person name="Lin B."/>
            <person name="Qin F."/>
            <person name="Luo L."/>
        </authorList>
    </citation>
    <scope>NUCLEOTIDE SEQUENCE [LARGE SCALE GENOMIC DNA]</scope>
    <source>
        <strain evidence="10 11">HN-Y44</strain>
    </source>
</reference>
<evidence type="ECO:0000256" key="4">
    <source>
        <dbReference type="ARBA" id="ARBA00022989"/>
    </source>
</evidence>
<keyword evidence="11" id="KW-1185">Reference proteome</keyword>
<keyword evidence="5 7" id="KW-0472">Membrane</keyword>
<dbReference type="InterPro" id="IPR050250">
    <property type="entry name" value="Macrolide_Exporter_MacB"/>
</dbReference>
<evidence type="ECO:0000256" key="5">
    <source>
        <dbReference type="ARBA" id="ARBA00023136"/>
    </source>
</evidence>
<feature type="domain" description="ABC3 transporter permease C-terminal" evidence="8">
    <location>
        <begin position="295"/>
        <end position="415"/>
    </location>
</feature>
<sequence length="422" mass="46927">MFRFVFDRDTWQEIFSSIGKNRLRTIITMVGVLWGIFIYIALSGSAKGLDNGFERAFENVAMNSMFVWAQQTSIPYSGFKTGRPLQLKLSDAEILQQRVPQIEYIAPRNAKGVFGGSGSNIVRGQKTGSYNIYGDYPVFTKIATKKIYDGGRFINDDDIEHERKICVIGERTQKELFEEDENPLGEYIRIDNIYFQVVGVHKFVPGGGFESDSDIYIPFTTYRKLYNTGDDVDWFSIAAYRNVDVLKVEEDIKTTLKRVHKVAPDDERAFGSFNLGEMFGRIMGFAKGMTFLSLIVGIATIIAGIVGIGNILLITVKERTKELGVRRALGATPKEVRSQIILESVFLTMLAGIVGIILGAGLLAGINAMTKDMTDFPYTNPTVPIPYVIGALLIMVVLGLLIGLIPAQRAVSIKPIDALREE</sequence>
<feature type="transmembrane region" description="Helical" evidence="7">
    <location>
        <begin position="291"/>
        <end position="316"/>
    </location>
</feature>
<protein>
    <submittedName>
        <fullName evidence="10">ABC transporter permease</fullName>
    </submittedName>
</protein>
<keyword evidence="4 7" id="KW-1133">Transmembrane helix</keyword>
<evidence type="ECO:0000256" key="6">
    <source>
        <dbReference type="ARBA" id="ARBA00038076"/>
    </source>
</evidence>
<dbReference type="InterPro" id="IPR025857">
    <property type="entry name" value="MacB_PCD"/>
</dbReference>
<organism evidence="10 11">
    <name type="scientific">Zhouia spongiae</name>
    <dbReference type="NCBI Taxonomy" id="2202721"/>
    <lineage>
        <taxon>Bacteria</taxon>
        <taxon>Pseudomonadati</taxon>
        <taxon>Bacteroidota</taxon>
        <taxon>Flavobacteriia</taxon>
        <taxon>Flavobacteriales</taxon>
        <taxon>Flavobacteriaceae</taxon>
        <taxon>Zhouia</taxon>
    </lineage>
</organism>
<dbReference type="PANTHER" id="PTHR30572">
    <property type="entry name" value="MEMBRANE COMPONENT OF TRANSPORTER-RELATED"/>
    <property type="match status" value="1"/>
</dbReference>